<evidence type="ECO:0000256" key="1">
    <source>
        <dbReference type="SAM" id="MobiDB-lite"/>
    </source>
</evidence>
<feature type="region of interest" description="Disordered" evidence="1">
    <location>
        <begin position="204"/>
        <end position="224"/>
    </location>
</feature>
<feature type="compositionally biased region" description="Polar residues" evidence="1">
    <location>
        <begin position="209"/>
        <end position="219"/>
    </location>
</feature>
<protein>
    <submittedName>
        <fullName evidence="2">DIAP2-like protein</fullName>
    </submittedName>
</protein>
<accession>A0ABY7F3E6</accession>
<dbReference type="PANTHER" id="PTHR10044:SF139">
    <property type="entry name" value="DEATH-ASSOCIATED INHIBITOR OF APOPTOSIS 2"/>
    <property type="match status" value="1"/>
</dbReference>
<dbReference type="InterPro" id="IPR050784">
    <property type="entry name" value="IAP"/>
</dbReference>
<feature type="compositionally biased region" description="Polar residues" evidence="1">
    <location>
        <begin position="284"/>
        <end position="315"/>
    </location>
</feature>
<dbReference type="EMBL" id="CP111020">
    <property type="protein sequence ID" value="WAR15351.1"/>
    <property type="molecule type" value="Genomic_DNA"/>
</dbReference>
<dbReference type="PROSITE" id="PS50143">
    <property type="entry name" value="BIR_REPEAT_2"/>
    <property type="match status" value="1"/>
</dbReference>
<dbReference type="CDD" id="cd00022">
    <property type="entry name" value="BIR"/>
    <property type="match status" value="1"/>
</dbReference>
<dbReference type="Pfam" id="PF00653">
    <property type="entry name" value="BIR"/>
    <property type="match status" value="1"/>
</dbReference>
<sequence>MSSFDKLAKGGTFSVAIAKGTGSQTGIVLPLKDMESHIKNIQTTACQPIQDESARQNSSNGLLPLSTPSDVPGNATLAPICSETFASNQETPVSNQTAIPKSVYMGIPKHPKYSTIVSRIATFNESPEIIVSTSTLAEAGFFYAGIGDCTRCFSCGIALRHWTREDDPWTEHARFSLECDHVLNNKGQEFIDLVKLALDNTEEKDKCPSAQSSDMSARSQEAEIPKDDLESLMASDAAQSVRDMGYNDDIIRCAIREIITSKGTEQLNGMHIMEEVFRIEEGLVNNNTSTPSPYNENSNTGTQLEHQTGTSNQGMDSMDSKAASADFDQNTVGNRLKLRLKIKVSKKAPYVLHEERMLFALYFYYADIAISCFIRNCNHN</sequence>
<dbReference type="SUPFAM" id="SSF57924">
    <property type="entry name" value="Inhibitor of apoptosis (IAP) repeat"/>
    <property type="match status" value="1"/>
</dbReference>
<reference evidence="2" key="1">
    <citation type="submission" date="2022-11" db="EMBL/GenBank/DDBJ databases">
        <title>Centuries of genome instability and evolution in soft-shell clam transmissible cancer (bioRxiv).</title>
        <authorList>
            <person name="Hart S.F.M."/>
            <person name="Yonemitsu M.A."/>
            <person name="Giersch R.M."/>
            <person name="Beal B.F."/>
            <person name="Arriagada G."/>
            <person name="Davis B.W."/>
            <person name="Ostrander E.A."/>
            <person name="Goff S.P."/>
            <person name="Metzger M.J."/>
        </authorList>
    </citation>
    <scope>NUCLEOTIDE SEQUENCE</scope>
    <source>
        <strain evidence="2">MELC-2E11</strain>
        <tissue evidence="2">Siphon/mantle</tissue>
    </source>
</reference>
<evidence type="ECO:0000313" key="3">
    <source>
        <dbReference type="Proteomes" id="UP001164746"/>
    </source>
</evidence>
<dbReference type="InterPro" id="IPR001370">
    <property type="entry name" value="BIR_rpt"/>
</dbReference>
<name>A0ABY7F3E6_MYAAR</name>
<keyword evidence="3" id="KW-1185">Reference proteome</keyword>
<proteinExistence type="predicted"/>
<feature type="region of interest" description="Disordered" evidence="1">
    <location>
        <begin position="284"/>
        <end position="320"/>
    </location>
</feature>
<dbReference type="Gene3D" id="1.10.1170.10">
    <property type="entry name" value="Inhibitor Of Apoptosis Protein (2mihbC-IAP-1), Chain A"/>
    <property type="match status" value="1"/>
</dbReference>
<dbReference type="SMART" id="SM00238">
    <property type="entry name" value="BIR"/>
    <property type="match status" value="1"/>
</dbReference>
<evidence type="ECO:0000313" key="2">
    <source>
        <dbReference type="EMBL" id="WAR15351.1"/>
    </source>
</evidence>
<dbReference type="PANTHER" id="PTHR10044">
    <property type="entry name" value="INHIBITOR OF APOPTOSIS"/>
    <property type="match status" value="1"/>
</dbReference>
<organism evidence="2 3">
    <name type="scientific">Mya arenaria</name>
    <name type="common">Soft-shell clam</name>
    <dbReference type="NCBI Taxonomy" id="6604"/>
    <lineage>
        <taxon>Eukaryota</taxon>
        <taxon>Metazoa</taxon>
        <taxon>Spiralia</taxon>
        <taxon>Lophotrochozoa</taxon>
        <taxon>Mollusca</taxon>
        <taxon>Bivalvia</taxon>
        <taxon>Autobranchia</taxon>
        <taxon>Heteroconchia</taxon>
        <taxon>Euheterodonta</taxon>
        <taxon>Imparidentia</taxon>
        <taxon>Neoheterodontei</taxon>
        <taxon>Myida</taxon>
        <taxon>Myoidea</taxon>
        <taxon>Myidae</taxon>
        <taxon>Mya</taxon>
    </lineage>
</organism>
<dbReference type="Proteomes" id="UP001164746">
    <property type="component" value="Chromosome 9"/>
</dbReference>
<gene>
    <name evidence="2" type="ORF">MAR_005456</name>
</gene>